<accession>A0AAW0S0J8</accession>
<proteinExistence type="predicted"/>
<evidence type="ECO:0000313" key="3">
    <source>
        <dbReference type="EMBL" id="KAK8147341.1"/>
    </source>
</evidence>
<feature type="region of interest" description="Disordered" evidence="2">
    <location>
        <begin position="178"/>
        <end position="202"/>
    </location>
</feature>
<protein>
    <submittedName>
        <fullName evidence="3">Uncharacterized protein</fullName>
    </submittedName>
</protein>
<evidence type="ECO:0000256" key="1">
    <source>
        <dbReference type="SAM" id="Coils"/>
    </source>
</evidence>
<reference evidence="3 4" key="1">
    <citation type="submission" date="2020-02" db="EMBL/GenBank/DDBJ databases">
        <title>Comparative genomics of the hypocrealean fungal genus Beauvera.</title>
        <authorList>
            <person name="Showalter D.N."/>
            <person name="Bushley K.E."/>
            <person name="Rehner S.A."/>
        </authorList>
    </citation>
    <scope>NUCLEOTIDE SEQUENCE [LARGE SCALE GENOMIC DNA]</scope>
    <source>
        <strain evidence="3 4">ARSEF4384</strain>
    </source>
</reference>
<keyword evidence="4" id="KW-1185">Reference proteome</keyword>
<feature type="coiled-coil region" evidence="1">
    <location>
        <begin position="99"/>
        <end position="149"/>
    </location>
</feature>
<feature type="compositionally biased region" description="Basic and acidic residues" evidence="2">
    <location>
        <begin position="346"/>
        <end position="356"/>
    </location>
</feature>
<evidence type="ECO:0000313" key="4">
    <source>
        <dbReference type="Proteomes" id="UP001397290"/>
    </source>
</evidence>
<sequence>MAPFLLKRDVIPSTTASHLHGHYYTKSPKPRQSSPLSTVTTMMDQVHGTMMIHDSLDTKKAPRNRPDSPRRRMARAHCLLAPRAYEEIYHEQAYLVMYLQQKTQRIESIIKEYSATQAQLERGAEGKTRRRLRKLLNLLRCKLDEASEQERAIFSRMGELYMELNSRDTWERTRSISTADAAHSATTPHDAAGSSQADVADDMPVTPCPSFVSSDGSVASSAALVASPESAFAPVFVLHAGEPDGHHPRYAPEYLESVPEEMVEVDTKKKEEKTPAEEAPMEQPEESGQWRRETRSGPEIGILEYHYVHDEPEQEEEDNGGEDGDEAEEGEKEQEEQEQEQEEETRETSSRPSSKDRSHRFSLPVMQFTWPDA</sequence>
<feature type="compositionally biased region" description="Basic and acidic residues" evidence="2">
    <location>
        <begin position="265"/>
        <end position="276"/>
    </location>
</feature>
<gene>
    <name evidence="3" type="ORF">G3M48_001764</name>
</gene>
<keyword evidence="1" id="KW-0175">Coiled coil</keyword>
<feature type="region of interest" description="Disordered" evidence="2">
    <location>
        <begin position="243"/>
        <end position="373"/>
    </location>
</feature>
<dbReference type="Proteomes" id="UP001397290">
    <property type="component" value="Unassembled WGS sequence"/>
</dbReference>
<dbReference type="EMBL" id="JAAHCF010000153">
    <property type="protein sequence ID" value="KAK8147341.1"/>
    <property type="molecule type" value="Genomic_DNA"/>
</dbReference>
<comment type="caution">
    <text evidence="3">The sequence shown here is derived from an EMBL/GenBank/DDBJ whole genome shotgun (WGS) entry which is preliminary data.</text>
</comment>
<name>A0AAW0S0J8_9HYPO</name>
<dbReference type="AlphaFoldDB" id="A0AAW0S0J8"/>
<organism evidence="3 4">
    <name type="scientific">Beauveria asiatica</name>
    <dbReference type="NCBI Taxonomy" id="1069075"/>
    <lineage>
        <taxon>Eukaryota</taxon>
        <taxon>Fungi</taxon>
        <taxon>Dikarya</taxon>
        <taxon>Ascomycota</taxon>
        <taxon>Pezizomycotina</taxon>
        <taxon>Sordariomycetes</taxon>
        <taxon>Hypocreomycetidae</taxon>
        <taxon>Hypocreales</taxon>
        <taxon>Cordycipitaceae</taxon>
        <taxon>Beauveria</taxon>
    </lineage>
</organism>
<feature type="compositionally biased region" description="Acidic residues" evidence="2">
    <location>
        <begin position="312"/>
        <end position="345"/>
    </location>
</feature>
<evidence type="ECO:0000256" key="2">
    <source>
        <dbReference type="SAM" id="MobiDB-lite"/>
    </source>
</evidence>